<dbReference type="KEGG" id="cee:CENDO_02780"/>
<evidence type="ECO:0000313" key="2">
    <source>
        <dbReference type="EMBL" id="QCB27854.1"/>
    </source>
</evidence>
<organism evidence="2 3">
    <name type="scientific">Corynebacterium endometrii</name>
    <dbReference type="NCBI Taxonomy" id="2488819"/>
    <lineage>
        <taxon>Bacteria</taxon>
        <taxon>Bacillati</taxon>
        <taxon>Actinomycetota</taxon>
        <taxon>Actinomycetes</taxon>
        <taxon>Mycobacteriales</taxon>
        <taxon>Corynebacteriaceae</taxon>
        <taxon>Corynebacterium</taxon>
    </lineage>
</organism>
<evidence type="ECO:0000256" key="1">
    <source>
        <dbReference type="SAM" id="MobiDB-lite"/>
    </source>
</evidence>
<gene>
    <name evidence="2" type="ORF">CENDO_02780</name>
</gene>
<dbReference type="AlphaFoldDB" id="A0A4P7QGF2"/>
<dbReference type="OrthoDB" id="8673673at2"/>
<reference evidence="2 3" key="1">
    <citation type="submission" date="2019-04" db="EMBL/GenBank/DDBJ databases">
        <title>Corynebacterium endometrii sp. nov., isolated from the uterus of a cow with endometritis.</title>
        <authorList>
            <person name="Ballas P."/>
            <person name="Ruckert C."/>
            <person name="Wagener K."/>
            <person name="Drillich M."/>
            <person name="Kaempfer P."/>
            <person name="Busse H.-J."/>
            <person name="Ehling-Schulz M."/>
        </authorList>
    </citation>
    <scope>NUCLEOTIDE SEQUENCE [LARGE SCALE GENOMIC DNA]</scope>
    <source>
        <strain evidence="2 3">LMM-1653</strain>
    </source>
</reference>
<feature type="region of interest" description="Disordered" evidence="1">
    <location>
        <begin position="88"/>
        <end position="111"/>
    </location>
</feature>
<dbReference type="EMBL" id="CP039247">
    <property type="protein sequence ID" value="QCB27854.1"/>
    <property type="molecule type" value="Genomic_DNA"/>
</dbReference>
<keyword evidence="3" id="KW-1185">Reference proteome</keyword>
<sequence length="144" mass="16089">MSGAPPAMSHRPIQGICAPLASTDLLVDPLFALWTVAHDHDKSSLFFGPTPEERRDYHDVLVMKKQSATPTPPWAPTLWATTTSLKTKAVERKNEGTGLSRQKERRRDAEFSALPKPNIKFNAGFKWYEPIPEFVANSDKMAAQ</sequence>
<evidence type="ECO:0000313" key="3">
    <source>
        <dbReference type="Proteomes" id="UP000296352"/>
    </source>
</evidence>
<accession>A0A4P7QGF2</accession>
<name>A0A4P7QGF2_9CORY</name>
<dbReference type="Proteomes" id="UP000296352">
    <property type="component" value="Chromosome"/>
</dbReference>
<protein>
    <submittedName>
        <fullName evidence="2">Uncharacterized protein</fullName>
    </submittedName>
</protein>
<dbReference type="RefSeq" id="WP_136140669.1">
    <property type="nucleotide sequence ID" value="NZ_CP039247.1"/>
</dbReference>
<proteinExistence type="predicted"/>
<feature type="compositionally biased region" description="Basic and acidic residues" evidence="1">
    <location>
        <begin position="88"/>
        <end position="110"/>
    </location>
</feature>